<reference evidence="8" key="1">
    <citation type="journal article" date="2019" name="Int. J. Syst. Evol. Microbiol.">
        <title>The Global Catalogue of Microorganisms (GCM) 10K type strain sequencing project: providing services to taxonomists for standard genome sequencing and annotation.</title>
        <authorList>
            <consortium name="The Broad Institute Genomics Platform"/>
            <consortium name="The Broad Institute Genome Sequencing Center for Infectious Disease"/>
            <person name="Wu L."/>
            <person name="Ma J."/>
        </authorList>
    </citation>
    <scope>NUCLEOTIDE SEQUENCE [LARGE SCALE GENOMIC DNA]</scope>
    <source>
        <strain evidence="8">KCTC 62164</strain>
    </source>
</reference>
<keyword evidence="5" id="KW-0472">Membrane</keyword>
<dbReference type="Pfam" id="PF24827">
    <property type="entry name" value="AstE_AspA_cat"/>
    <property type="match status" value="1"/>
</dbReference>
<sequence>MLDKYQVLERVTVLRLIVYSAFFLWFAVSAEGAAETAKNVPVHGGVPVIEKLALEDFPVGRHHRYLLAGTTKTGQPEYVPIMVLKGSRPGKKLMLTASVHGDELNGIRVIHRLFDVLEKQEIVGTIVGVPGVNQSGMNIGSRYFSLNGAGEHSDLNRLFPGVQTGGGVAAMFAGKLWQSLFEDNADLVVDLHTQTQGASYPVFVFADFGNARSMRMAYDLNPDIIKNDAGQEGTLETAYMQEGVPAVTFELGQSDSIDATIVERAVAGILNLMNQEDMISAAAVPVTEPIKPYVGSDYSDVIVEEGGFAIIKVGLLDIVHKGDHIATVYDPFGNEKRRYFAPHAGCVLAISTAPLMEPGSMLVRIIR</sequence>
<proteinExistence type="predicted"/>
<evidence type="ECO:0000313" key="8">
    <source>
        <dbReference type="Proteomes" id="UP001595444"/>
    </source>
</evidence>
<evidence type="ECO:0000256" key="4">
    <source>
        <dbReference type="ARBA" id="ARBA00022833"/>
    </source>
</evidence>
<evidence type="ECO:0000259" key="6">
    <source>
        <dbReference type="Pfam" id="PF24827"/>
    </source>
</evidence>
<evidence type="ECO:0000256" key="2">
    <source>
        <dbReference type="ARBA" id="ARBA00022723"/>
    </source>
</evidence>
<feature type="domain" description="Succinylglutamate desuccinylase/Aspartoacylase catalytic" evidence="6">
    <location>
        <begin position="89"/>
        <end position="273"/>
    </location>
</feature>
<dbReference type="PANTHER" id="PTHR37326:SF1">
    <property type="entry name" value="BLL3975 PROTEIN"/>
    <property type="match status" value="1"/>
</dbReference>
<keyword evidence="3" id="KW-0378">Hydrolase</keyword>
<comment type="cofactor">
    <cofactor evidence="1">
        <name>Zn(2+)</name>
        <dbReference type="ChEBI" id="CHEBI:29105"/>
    </cofactor>
</comment>
<feature type="transmembrane region" description="Helical" evidence="5">
    <location>
        <begin position="12"/>
        <end position="30"/>
    </location>
</feature>
<keyword evidence="2" id="KW-0479">Metal-binding</keyword>
<gene>
    <name evidence="7" type="ORF">ACFOKA_00785</name>
</gene>
<dbReference type="CDD" id="cd06251">
    <property type="entry name" value="M14_ASTE_ASPA-like"/>
    <property type="match status" value="1"/>
</dbReference>
<dbReference type="Proteomes" id="UP001595444">
    <property type="component" value="Unassembled WGS sequence"/>
</dbReference>
<dbReference type="Gene3D" id="3.40.630.10">
    <property type="entry name" value="Zn peptidases"/>
    <property type="match status" value="1"/>
</dbReference>
<name>A0ABV7CZW8_9PROT</name>
<dbReference type="PANTHER" id="PTHR37326">
    <property type="entry name" value="BLL3975 PROTEIN"/>
    <property type="match status" value="1"/>
</dbReference>
<keyword evidence="5" id="KW-0812">Transmembrane</keyword>
<dbReference type="EMBL" id="JBHRSL010000001">
    <property type="protein sequence ID" value="MFC3050431.1"/>
    <property type="molecule type" value="Genomic_DNA"/>
</dbReference>
<evidence type="ECO:0000313" key="7">
    <source>
        <dbReference type="EMBL" id="MFC3050431.1"/>
    </source>
</evidence>
<dbReference type="SUPFAM" id="SSF53187">
    <property type="entry name" value="Zn-dependent exopeptidases"/>
    <property type="match status" value="1"/>
</dbReference>
<evidence type="ECO:0000256" key="1">
    <source>
        <dbReference type="ARBA" id="ARBA00001947"/>
    </source>
</evidence>
<comment type="caution">
    <text evidence="7">The sequence shown here is derived from an EMBL/GenBank/DDBJ whole genome shotgun (WGS) entry which is preliminary data.</text>
</comment>
<evidence type="ECO:0000256" key="5">
    <source>
        <dbReference type="SAM" id="Phobius"/>
    </source>
</evidence>
<keyword evidence="5" id="KW-1133">Transmembrane helix</keyword>
<dbReference type="InterPro" id="IPR053138">
    <property type="entry name" value="N-alpha-Ac-DABA_deacetylase"/>
</dbReference>
<organism evidence="7 8">
    <name type="scientific">Kordiimonas pumila</name>
    <dbReference type="NCBI Taxonomy" id="2161677"/>
    <lineage>
        <taxon>Bacteria</taxon>
        <taxon>Pseudomonadati</taxon>
        <taxon>Pseudomonadota</taxon>
        <taxon>Alphaproteobacteria</taxon>
        <taxon>Kordiimonadales</taxon>
        <taxon>Kordiimonadaceae</taxon>
        <taxon>Kordiimonas</taxon>
    </lineage>
</organism>
<accession>A0ABV7CZW8</accession>
<dbReference type="RefSeq" id="WP_194214818.1">
    <property type="nucleotide sequence ID" value="NZ_CP061205.1"/>
</dbReference>
<protein>
    <submittedName>
        <fullName evidence="7">Succinylglutamate desuccinylase/aspartoacylase family protein</fullName>
    </submittedName>
</protein>
<keyword evidence="8" id="KW-1185">Reference proteome</keyword>
<keyword evidence="4" id="KW-0862">Zinc</keyword>
<dbReference type="InterPro" id="IPR055438">
    <property type="entry name" value="AstE_AspA_cat"/>
</dbReference>
<dbReference type="InterPro" id="IPR043795">
    <property type="entry name" value="N-alpha-Ac-DABA-like"/>
</dbReference>
<dbReference type="PIRSF" id="PIRSF039012">
    <property type="entry name" value="ASP"/>
    <property type="match status" value="1"/>
</dbReference>
<evidence type="ECO:0000256" key="3">
    <source>
        <dbReference type="ARBA" id="ARBA00022801"/>
    </source>
</evidence>